<name>A0A0A1MY36_9BACI</name>
<dbReference type="InterPro" id="IPR000182">
    <property type="entry name" value="GNAT_dom"/>
</dbReference>
<dbReference type="PROSITE" id="PS51186">
    <property type="entry name" value="GNAT"/>
    <property type="match status" value="1"/>
</dbReference>
<evidence type="ECO:0000259" key="1">
    <source>
        <dbReference type="PROSITE" id="PS51186"/>
    </source>
</evidence>
<keyword evidence="2" id="KW-0808">Transferase</keyword>
<keyword evidence="3" id="KW-1185">Reference proteome</keyword>
<evidence type="ECO:0000313" key="3">
    <source>
        <dbReference type="Proteomes" id="UP000040453"/>
    </source>
</evidence>
<feature type="domain" description="N-acetyltransferase" evidence="1">
    <location>
        <begin position="3"/>
        <end position="162"/>
    </location>
</feature>
<dbReference type="RefSeq" id="WP_042534064.1">
    <property type="nucleotide sequence ID" value="NZ_CDGG01000001.1"/>
</dbReference>
<dbReference type="Pfam" id="PF00583">
    <property type="entry name" value="Acetyltransf_1"/>
    <property type="match status" value="1"/>
</dbReference>
<organism evidence="2 3">
    <name type="scientific">Oceanobacillus oncorhynchi</name>
    <dbReference type="NCBI Taxonomy" id="545501"/>
    <lineage>
        <taxon>Bacteria</taxon>
        <taxon>Bacillati</taxon>
        <taxon>Bacillota</taxon>
        <taxon>Bacilli</taxon>
        <taxon>Bacillales</taxon>
        <taxon>Bacillaceae</taxon>
        <taxon>Oceanobacillus</taxon>
    </lineage>
</organism>
<dbReference type="Proteomes" id="UP000040453">
    <property type="component" value="Unassembled WGS sequence"/>
</dbReference>
<dbReference type="GO" id="GO:0016747">
    <property type="term" value="F:acyltransferase activity, transferring groups other than amino-acyl groups"/>
    <property type="evidence" value="ECO:0007669"/>
    <property type="project" value="InterPro"/>
</dbReference>
<dbReference type="EMBL" id="CDGG01000001">
    <property type="protein sequence ID" value="CEI83696.1"/>
    <property type="molecule type" value="Genomic_DNA"/>
</dbReference>
<accession>A0A0A1MY36</accession>
<proteinExistence type="predicted"/>
<gene>
    <name evidence="2" type="ORF">BN997_03614</name>
</gene>
<dbReference type="CDD" id="cd04301">
    <property type="entry name" value="NAT_SF"/>
    <property type="match status" value="1"/>
</dbReference>
<dbReference type="Gene3D" id="3.40.630.30">
    <property type="match status" value="1"/>
</dbReference>
<dbReference type="SUPFAM" id="SSF55729">
    <property type="entry name" value="Acyl-CoA N-acyltransferases (Nat)"/>
    <property type="match status" value="1"/>
</dbReference>
<protein>
    <submittedName>
        <fullName evidence="2">Acetyltransferase (GNAT) family protein</fullName>
    </submittedName>
</protein>
<evidence type="ECO:0000313" key="2">
    <source>
        <dbReference type="EMBL" id="CEI83696.1"/>
    </source>
</evidence>
<dbReference type="InterPro" id="IPR016181">
    <property type="entry name" value="Acyl_CoA_acyltransferase"/>
</dbReference>
<sequence length="162" mass="19217">MEWMIRNINMEEIDQFASILKEAAEWLKRTNKEMWYTSELTKEALLEKYALNELFIGFLNGESAGTIIVQEQDHIFWPHENKNDALYLHKIAIRRKYAKEGVSVNLIDWAKQQAKMQLKKYIRLDCAADRPNLCYFYECQGFQQVGQKTVGEFFVALYEYQV</sequence>
<dbReference type="OrthoDB" id="6382410at2"/>
<reference evidence="2 3" key="1">
    <citation type="submission" date="2014-11" db="EMBL/GenBank/DDBJ databases">
        <authorList>
            <person name="Urmite Genomes Urmite Genomes"/>
        </authorList>
    </citation>
    <scope>NUCLEOTIDE SEQUENCE [LARGE SCALE GENOMIC DNA]</scope>
    <source>
        <strain evidence="2 3">Oc5</strain>
    </source>
</reference>
<dbReference type="STRING" id="545501.BN997_03614"/>
<dbReference type="AlphaFoldDB" id="A0A0A1MY36"/>